<reference evidence="8 9" key="1">
    <citation type="submission" date="2016-09" db="EMBL/GenBank/DDBJ databases">
        <title>Genomic Taxonomy of the Vibrionaceae.</title>
        <authorList>
            <person name="Gonzalez-Castillo A."/>
            <person name="Gomez-Gil B."/>
            <person name="Enciso-Ibarra K."/>
        </authorList>
    </citation>
    <scope>NUCLEOTIDE SEQUENCE [LARGE SCALE GENOMIC DNA]</scope>
    <source>
        <strain evidence="8 9">CAIM 703</strain>
    </source>
</reference>
<evidence type="ECO:0000256" key="1">
    <source>
        <dbReference type="ARBA" id="ARBA00004193"/>
    </source>
</evidence>
<evidence type="ECO:0000256" key="6">
    <source>
        <dbReference type="ARBA" id="ARBA00023288"/>
    </source>
</evidence>
<accession>A0A1Q9HRY7</accession>
<dbReference type="InterPro" id="IPR028082">
    <property type="entry name" value="Peripla_BP_I"/>
</dbReference>
<dbReference type="AlphaFoldDB" id="A0A1Q9HRY7"/>
<dbReference type="Proteomes" id="UP000186313">
    <property type="component" value="Unassembled WGS sequence"/>
</dbReference>
<protein>
    <submittedName>
        <fullName evidence="8">BMP family ABC transporter substrate-binding protein</fullName>
    </submittedName>
</protein>
<evidence type="ECO:0000313" key="8">
    <source>
        <dbReference type="EMBL" id="OLQ93616.1"/>
    </source>
</evidence>
<proteinExistence type="inferred from homology"/>
<evidence type="ECO:0000256" key="2">
    <source>
        <dbReference type="ARBA" id="ARBA00008610"/>
    </source>
</evidence>
<dbReference type="Gene3D" id="3.40.50.2300">
    <property type="match status" value="2"/>
</dbReference>
<dbReference type="PANTHER" id="PTHR34296:SF2">
    <property type="entry name" value="ABC TRANSPORTER GUANOSINE-BINDING PROTEIN NUPN"/>
    <property type="match status" value="1"/>
</dbReference>
<dbReference type="SUPFAM" id="SSF53822">
    <property type="entry name" value="Periplasmic binding protein-like I"/>
    <property type="match status" value="1"/>
</dbReference>
<dbReference type="CDD" id="cd06354">
    <property type="entry name" value="PBP1_PrnA-like"/>
    <property type="match status" value="1"/>
</dbReference>
<keyword evidence="3" id="KW-1003">Cell membrane</keyword>
<evidence type="ECO:0000256" key="3">
    <source>
        <dbReference type="ARBA" id="ARBA00022475"/>
    </source>
</evidence>
<dbReference type="PANTHER" id="PTHR34296">
    <property type="entry name" value="TRANSCRIPTIONAL ACTIVATOR PROTEIN MED"/>
    <property type="match status" value="1"/>
</dbReference>
<dbReference type="InterPro" id="IPR050957">
    <property type="entry name" value="BMP_lipoprotein"/>
</dbReference>
<dbReference type="EMBL" id="MJMJ01000001">
    <property type="protein sequence ID" value="OLQ93616.1"/>
    <property type="molecule type" value="Genomic_DNA"/>
</dbReference>
<keyword evidence="6" id="KW-0449">Lipoprotein</keyword>
<evidence type="ECO:0000259" key="7">
    <source>
        <dbReference type="Pfam" id="PF02608"/>
    </source>
</evidence>
<gene>
    <name evidence="8" type="ORF">BIY22_02760</name>
</gene>
<evidence type="ECO:0000256" key="4">
    <source>
        <dbReference type="ARBA" id="ARBA00022729"/>
    </source>
</evidence>
<evidence type="ECO:0000313" key="9">
    <source>
        <dbReference type="Proteomes" id="UP000186313"/>
    </source>
</evidence>
<comment type="similarity">
    <text evidence="2">Belongs to the BMP lipoprotein family.</text>
</comment>
<feature type="domain" description="ABC transporter substrate-binding protein PnrA-like" evidence="7">
    <location>
        <begin position="20"/>
        <end position="297"/>
    </location>
</feature>
<organism evidence="8 9">
    <name type="scientific">Vibrio panuliri</name>
    <dbReference type="NCBI Taxonomy" id="1381081"/>
    <lineage>
        <taxon>Bacteria</taxon>
        <taxon>Pseudomonadati</taxon>
        <taxon>Pseudomonadota</taxon>
        <taxon>Gammaproteobacteria</taxon>
        <taxon>Vibrionales</taxon>
        <taxon>Vibrionaceae</taxon>
        <taxon>Vibrio</taxon>
    </lineage>
</organism>
<evidence type="ECO:0000256" key="5">
    <source>
        <dbReference type="ARBA" id="ARBA00023136"/>
    </source>
</evidence>
<sequence>MFGVVCASSTLAQEQNFKPVVIYQSELQHDSYLALIDAGIRQFEEKTQVSVMRQHVGDKGYVHSLRQAAEQGYTPIVVVESNSQQDFAEVATSFPSVHFISLDVAYHLPNVLGLTFNHAEGSYVLGYLSGLKTKTNRIGFIGGLDIPIINHFKCGFELGIKDANPEASLMTQYINKGLASWDDLNSAQAIANSMLAQQVDIIFPAAGYASVGAMEAVKVNGHALSFGVDHNYSNLYPLTNLASLEKRVDIAVFASLMQLKNAIWNGNRKHFGIKQGVINVAINPHTPNLTDNEKQLMAKLMRDFKGNNTAISQKVARYCPTQI</sequence>
<dbReference type="GO" id="GO:0005886">
    <property type="term" value="C:plasma membrane"/>
    <property type="evidence" value="ECO:0007669"/>
    <property type="project" value="UniProtKB-SubCell"/>
</dbReference>
<dbReference type="InterPro" id="IPR003760">
    <property type="entry name" value="PnrA-like"/>
</dbReference>
<name>A0A1Q9HRY7_9VIBR</name>
<keyword evidence="4" id="KW-0732">Signal</keyword>
<comment type="subcellular location">
    <subcellularLocation>
        <location evidence="1">Cell membrane</location>
        <topology evidence="1">Lipid-anchor</topology>
    </subcellularLocation>
</comment>
<comment type="caution">
    <text evidence="8">The sequence shown here is derived from an EMBL/GenBank/DDBJ whole genome shotgun (WGS) entry which is preliminary data.</text>
</comment>
<dbReference type="STRING" id="1381081.BIY22_02760"/>
<dbReference type="Pfam" id="PF02608">
    <property type="entry name" value="Bmp"/>
    <property type="match status" value="1"/>
</dbReference>
<keyword evidence="5" id="KW-0472">Membrane</keyword>